<reference evidence="3" key="2">
    <citation type="submission" date="2017-10" db="EMBL/GenBank/DDBJ databases">
        <title>Ladona fulva Genome sequencing and assembly.</title>
        <authorList>
            <person name="Murali S."/>
            <person name="Richards S."/>
            <person name="Bandaranaike D."/>
            <person name="Bellair M."/>
            <person name="Blankenburg K."/>
            <person name="Chao H."/>
            <person name="Dinh H."/>
            <person name="Doddapaneni H."/>
            <person name="Dugan-Rocha S."/>
            <person name="Elkadiri S."/>
            <person name="Gnanaolivu R."/>
            <person name="Hernandez B."/>
            <person name="Skinner E."/>
            <person name="Javaid M."/>
            <person name="Lee S."/>
            <person name="Li M."/>
            <person name="Ming W."/>
            <person name="Munidasa M."/>
            <person name="Muniz J."/>
            <person name="Nguyen L."/>
            <person name="Hughes D."/>
            <person name="Osuji N."/>
            <person name="Pu L.-L."/>
            <person name="Puazo M."/>
            <person name="Qu C."/>
            <person name="Quiroz J."/>
            <person name="Raj R."/>
            <person name="Weissenberger G."/>
            <person name="Xin Y."/>
            <person name="Zou X."/>
            <person name="Han Y."/>
            <person name="Worley K."/>
            <person name="Muzny D."/>
            <person name="Gibbs R."/>
        </authorList>
    </citation>
    <scope>NUCLEOTIDE SEQUENCE</scope>
    <source>
        <strain evidence="3">Sampled in the wild</strain>
    </source>
</reference>
<dbReference type="SMART" id="SM00343">
    <property type="entry name" value="ZnF_C2HC"/>
    <property type="match status" value="2"/>
</dbReference>
<dbReference type="AlphaFoldDB" id="A0A8K0KNY1"/>
<name>A0A8K0KNY1_LADFU</name>
<dbReference type="GO" id="GO:0003676">
    <property type="term" value="F:nucleic acid binding"/>
    <property type="evidence" value="ECO:0007669"/>
    <property type="project" value="InterPro"/>
</dbReference>
<dbReference type="EMBL" id="KZ309450">
    <property type="protein sequence ID" value="KAG8238846.1"/>
    <property type="molecule type" value="Genomic_DNA"/>
</dbReference>
<keyword evidence="4" id="KW-1185">Reference proteome</keyword>
<gene>
    <name evidence="3" type="ORF">J437_LFUL018295</name>
</gene>
<dbReference type="Gene3D" id="4.10.60.10">
    <property type="entry name" value="Zinc finger, CCHC-type"/>
    <property type="match status" value="1"/>
</dbReference>
<organism evidence="3 4">
    <name type="scientific">Ladona fulva</name>
    <name type="common">Scarce chaser dragonfly</name>
    <name type="synonym">Libellula fulva</name>
    <dbReference type="NCBI Taxonomy" id="123851"/>
    <lineage>
        <taxon>Eukaryota</taxon>
        <taxon>Metazoa</taxon>
        <taxon>Ecdysozoa</taxon>
        <taxon>Arthropoda</taxon>
        <taxon>Hexapoda</taxon>
        <taxon>Insecta</taxon>
        <taxon>Pterygota</taxon>
        <taxon>Palaeoptera</taxon>
        <taxon>Odonata</taxon>
        <taxon>Epiprocta</taxon>
        <taxon>Anisoptera</taxon>
        <taxon>Libelluloidea</taxon>
        <taxon>Libellulidae</taxon>
        <taxon>Ladona</taxon>
    </lineage>
</organism>
<dbReference type="GO" id="GO:0008270">
    <property type="term" value="F:zinc ion binding"/>
    <property type="evidence" value="ECO:0007669"/>
    <property type="project" value="UniProtKB-KW"/>
</dbReference>
<proteinExistence type="predicted"/>
<dbReference type="InterPro" id="IPR036875">
    <property type="entry name" value="Znf_CCHC_sf"/>
</dbReference>
<comment type="caution">
    <text evidence="3">The sequence shown here is derived from an EMBL/GenBank/DDBJ whole genome shotgun (WGS) entry which is preliminary data.</text>
</comment>
<evidence type="ECO:0000313" key="3">
    <source>
        <dbReference type="EMBL" id="KAG8238846.1"/>
    </source>
</evidence>
<evidence type="ECO:0000313" key="4">
    <source>
        <dbReference type="Proteomes" id="UP000792457"/>
    </source>
</evidence>
<keyword evidence="1" id="KW-0862">Zinc</keyword>
<dbReference type="Proteomes" id="UP000792457">
    <property type="component" value="Unassembled WGS sequence"/>
</dbReference>
<evidence type="ECO:0000256" key="1">
    <source>
        <dbReference type="PROSITE-ProRule" id="PRU00047"/>
    </source>
</evidence>
<feature type="domain" description="CCHC-type" evidence="2">
    <location>
        <begin position="209"/>
        <end position="225"/>
    </location>
</feature>
<dbReference type="PROSITE" id="PS50158">
    <property type="entry name" value="ZF_CCHC"/>
    <property type="match status" value="1"/>
</dbReference>
<keyword evidence="1" id="KW-0479">Metal-binding</keyword>
<keyword evidence="1" id="KW-0863">Zinc-finger</keyword>
<dbReference type="SUPFAM" id="SSF57756">
    <property type="entry name" value="Retrovirus zinc finger-like domains"/>
    <property type="match status" value="1"/>
</dbReference>
<dbReference type="OrthoDB" id="7699172at2759"/>
<evidence type="ECO:0000259" key="2">
    <source>
        <dbReference type="PROSITE" id="PS50158"/>
    </source>
</evidence>
<sequence length="290" mass="33849">MKEQLVDTIRYDDVSKPKTTYSDIIKGIQEETKEKKEILVLPKDGTQIEDAKKVKQVVMKTVDPGKENIKILSIRRSGKKGVIIQTNSNADKDKLMTGLMKENLEKEGLKLATTGKLLPKIIIFSVDRNEDMEEFKRNIYRQNLKDTSITEEQFSEGCKFKFTTGRRENKYCHKVFEVIPEIREKIMEKEKVYIGWESQFVKDYMGVSRCYNCQRFGHVAKVCREKQPICAHCAQNRHTDKDCPNQAKEERCANCFKFGKHFRHSTHDKDCPAYIHALEKTIYKTDYSKN</sequence>
<dbReference type="InterPro" id="IPR001878">
    <property type="entry name" value="Znf_CCHC"/>
</dbReference>
<reference evidence="3" key="1">
    <citation type="submission" date="2013-04" db="EMBL/GenBank/DDBJ databases">
        <authorList>
            <person name="Qu J."/>
            <person name="Murali S.C."/>
            <person name="Bandaranaike D."/>
            <person name="Bellair M."/>
            <person name="Blankenburg K."/>
            <person name="Chao H."/>
            <person name="Dinh H."/>
            <person name="Doddapaneni H."/>
            <person name="Downs B."/>
            <person name="Dugan-Rocha S."/>
            <person name="Elkadiri S."/>
            <person name="Gnanaolivu R.D."/>
            <person name="Hernandez B."/>
            <person name="Javaid M."/>
            <person name="Jayaseelan J.C."/>
            <person name="Lee S."/>
            <person name="Li M."/>
            <person name="Ming W."/>
            <person name="Munidasa M."/>
            <person name="Muniz J."/>
            <person name="Nguyen L."/>
            <person name="Ongeri F."/>
            <person name="Osuji N."/>
            <person name="Pu L.-L."/>
            <person name="Puazo M."/>
            <person name="Qu C."/>
            <person name="Quiroz J."/>
            <person name="Raj R."/>
            <person name="Weissenberger G."/>
            <person name="Xin Y."/>
            <person name="Zou X."/>
            <person name="Han Y."/>
            <person name="Richards S."/>
            <person name="Worley K."/>
            <person name="Muzny D."/>
            <person name="Gibbs R."/>
        </authorList>
    </citation>
    <scope>NUCLEOTIDE SEQUENCE</scope>
    <source>
        <strain evidence="3">Sampled in the wild</strain>
    </source>
</reference>
<accession>A0A8K0KNY1</accession>
<protein>
    <recommendedName>
        <fullName evidence="2">CCHC-type domain-containing protein</fullName>
    </recommendedName>
</protein>